<dbReference type="FunCoup" id="L2GUK5">
    <property type="interactions" value="38"/>
</dbReference>
<dbReference type="Pfam" id="PF01793">
    <property type="entry name" value="Glyco_transf_15"/>
    <property type="match status" value="1"/>
</dbReference>
<dbReference type="GO" id="GO:0016020">
    <property type="term" value="C:membrane"/>
    <property type="evidence" value="ECO:0007669"/>
    <property type="project" value="InterPro"/>
</dbReference>
<sequence>MLCFLHFIEIFSKENAVILILCRNREADEISNTLKNFENVFNKAYKYPYLFLNDEEFSDEFKKKVKEVISTDAVFGKLETHEWGYPSWIDKEKAAANRKKLEKLGIIYAGSESYRHMCRFFSGFFYRNKYVKKYDYYWRIEPGVKFFCKMNYDPFEFLKKKNLEYGFIINIREFMETIPTLWDATIEFITKHKDMIPNQNVLKEILDNNKNYNGCHFWSNFEIANLNFFRGELYQKYFDFLDKKGGFYYERWGDAPIHSLAASIFLGKRKIHFFEDIGYEHPPFQHCPRNPSRFPDCECNSNNSIDDGPFSCLREFIKEDL</sequence>
<dbReference type="InterPro" id="IPR029044">
    <property type="entry name" value="Nucleotide-diphossugar_trans"/>
</dbReference>
<dbReference type="InterPro" id="IPR002685">
    <property type="entry name" value="Glyco_trans_15"/>
</dbReference>
<feature type="active site" description="Nucleophile" evidence="3">
    <location>
        <position position="222"/>
    </location>
</feature>
<evidence type="ECO:0000256" key="3">
    <source>
        <dbReference type="PIRSR" id="PIRSR018153-1"/>
    </source>
</evidence>
<accession>L2GUK5</accession>
<gene>
    <name evidence="4" type="ORF">VCUG_01482</name>
</gene>
<dbReference type="RefSeq" id="XP_008074502.1">
    <property type="nucleotide sequence ID" value="XM_008076311.1"/>
</dbReference>
<dbReference type="AlphaFoldDB" id="L2GUK5"/>
<reference evidence="5" key="1">
    <citation type="submission" date="2011-03" db="EMBL/GenBank/DDBJ databases">
        <title>The genome sequence of Vavraia culicis strain floridensis.</title>
        <authorList>
            <consortium name="The Broad Institute Genome Sequencing Platform"/>
            <person name="Cuomo C."/>
            <person name="Becnel J."/>
            <person name="Sanscrainte N."/>
            <person name="Young S.K."/>
            <person name="Zeng Q."/>
            <person name="Gargeya S."/>
            <person name="Fitzgerald M."/>
            <person name="Haas B."/>
            <person name="Abouelleil A."/>
            <person name="Alvarado L."/>
            <person name="Arachchi H.M."/>
            <person name="Berlin A."/>
            <person name="Chapman S.B."/>
            <person name="Gearin G."/>
            <person name="Goldberg J."/>
            <person name="Griggs A."/>
            <person name="Gujja S."/>
            <person name="Hansen M."/>
            <person name="Heiman D."/>
            <person name="Howarth C."/>
            <person name="Larimer J."/>
            <person name="Lui A."/>
            <person name="MacDonald P.J.P."/>
            <person name="McCowen C."/>
            <person name="Montmayeur A."/>
            <person name="Murphy C."/>
            <person name="Neiman D."/>
            <person name="Pearson M."/>
            <person name="Priest M."/>
            <person name="Roberts A."/>
            <person name="Saif S."/>
            <person name="Shea T."/>
            <person name="Sisk P."/>
            <person name="Stolte C."/>
            <person name="Sykes S."/>
            <person name="Wortman J."/>
            <person name="Nusbaum C."/>
            <person name="Birren B."/>
        </authorList>
    </citation>
    <scope>NUCLEOTIDE SEQUENCE [LARGE SCALE GENOMIC DNA]</scope>
    <source>
        <strain evidence="5">floridensis</strain>
    </source>
</reference>
<dbReference type="EMBL" id="GL877426">
    <property type="protein sequence ID" value="ELA47037.1"/>
    <property type="molecule type" value="Genomic_DNA"/>
</dbReference>
<dbReference type="GO" id="GO:0006487">
    <property type="term" value="P:protein N-linked glycosylation"/>
    <property type="evidence" value="ECO:0007669"/>
    <property type="project" value="TreeGrafter"/>
</dbReference>
<dbReference type="GeneID" id="19879360"/>
<evidence type="ECO:0000256" key="2">
    <source>
        <dbReference type="ARBA" id="ARBA00022679"/>
    </source>
</evidence>
<evidence type="ECO:0000313" key="4">
    <source>
        <dbReference type="EMBL" id="ELA47037.1"/>
    </source>
</evidence>
<dbReference type="InParanoid" id="L2GUK5"/>
<dbReference type="PIRSF" id="PIRSF018153">
    <property type="entry name" value="Glyco_trans_15"/>
    <property type="match status" value="1"/>
</dbReference>
<comment type="similarity">
    <text evidence="1">Belongs to the glycosyltransferase 15 family.</text>
</comment>
<dbReference type="PANTHER" id="PTHR31121:SF6">
    <property type="entry name" value="ALPHA-1,2 MANNOSYLTRANSFERASE KTR1"/>
    <property type="match status" value="1"/>
</dbReference>
<protein>
    <recommendedName>
        <fullName evidence="6">Glycolipid 2-alpha-mannosyltransferase</fullName>
    </recommendedName>
</protein>
<evidence type="ECO:0000256" key="1">
    <source>
        <dbReference type="ARBA" id="ARBA00007677"/>
    </source>
</evidence>
<dbReference type="SUPFAM" id="SSF53448">
    <property type="entry name" value="Nucleotide-diphospho-sugar transferases"/>
    <property type="match status" value="1"/>
</dbReference>
<keyword evidence="2" id="KW-0808">Transferase</keyword>
<dbReference type="OMA" id="FMETIPT"/>
<dbReference type="HOGENOM" id="CLU_024327_4_0_1"/>
<evidence type="ECO:0000313" key="5">
    <source>
        <dbReference type="Proteomes" id="UP000011081"/>
    </source>
</evidence>
<dbReference type="Proteomes" id="UP000011081">
    <property type="component" value="Unassembled WGS sequence"/>
</dbReference>
<dbReference type="STRING" id="948595.L2GUK5"/>
<dbReference type="GO" id="GO:0005794">
    <property type="term" value="C:Golgi apparatus"/>
    <property type="evidence" value="ECO:0007669"/>
    <property type="project" value="TreeGrafter"/>
</dbReference>
<dbReference type="VEuPathDB" id="MicrosporidiaDB:VCUG_01482"/>
<dbReference type="GO" id="GO:0000026">
    <property type="term" value="F:alpha-1,2-mannosyltransferase activity"/>
    <property type="evidence" value="ECO:0007669"/>
    <property type="project" value="TreeGrafter"/>
</dbReference>
<dbReference type="GO" id="GO:0000032">
    <property type="term" value="P:cell wall mannoprotein biosynthetic process"/>
    <property type="evidence" value="ECO:0007669"/>
    <property type="project" value="TreeGrafter"/>
</dbReference>
<organism evidence="4 5">
    <name type="scientific">Vavraia culicis (isolate floridensis)</name>
    <name type="common">Microsporidian parasite</name>
    <dbReference type="NCBI Taxonomy" id="948595"/>
    <lineage>
        <taxon>Eukaryota</taxon>
        <taxon>Fungi</taxon>
        <taxon>Fungi incertae sedis</taxon>
        <taxon>Microsporidia</taxon>
        <taxon>Pleistophoridae</taxon>
        <taxon>Vavraia</taxon>
    </lineage>
</organism>
<proteinExistence type="inferred from homology"/>
<evidence type="ECO:0008006" key="6">
    <source>
        <dbReference type="Google" id="ProtNLM"/>
    </source>
</evidence>
<dbReference type="Gene3D" id="3.90.550.10">
    <property type="entry name" value="Spore Coat Polysaccharide Biosynthesis Protein SpsA, Chain A"/>
    <property type="match status" value="1"/>
</dbReference>
<name>L2GUK5_VAVCU</name>
<dbReference type="FunFam" id="3.90.550.10:FF:000051">
    <property type="entry name" value="Alpha-1,2-mannosyltransferase (Ktr4)"/>
    <property type="match status" value="1"/>
</dbReference>
<dbReference type="PANTHER" id="PTHR31121">
    <property type="entry name" value="ALPHA-1,2 MANNOSYLTRANSFERASE KTR1"/>
    <property type="match status" value="1"/>
</dbReference>
<dbReference type="OrthoDB" id="439943at2759"/>
<keyword evidence="5" id="KW-1185">Reference proteome</keyword>